<evidence type="ECO:0000313" key="1">
    <source>
        <dbReference type="EMBL" id="ART30424.1"/>
    </source>
</evidence>
<gene>
    <name evidence="1" type="ORF">AEK19_MT2005</name>
</gene>
<geneLocation type="mitochondrion" evidence="1"/>
<accession>A0A1Y0AZ57</accession>
<dbReference type="EMBL" id="KY774314">
    <property type="protein sequence ID" value="ART30424.1"/>
    <property type="molecule type" value="Genomic_DNA"/>
</dbReference>
<organism evidence="1">
    <name type="scientific">Utricularia reniformis</name>
    <dbReference type="NCBI Taxonomy" id="192314"/>
    <lineage>
        <taxon>Eukaryota</taxon>
        <taxon>Viridiplantae</taxon>
        <taxon>Streptophyta</taxon>
        <taxon>Embryophyta</taxon>
        <taxon>Tracheophyta</taxon>
        <taxon>Spermatophyta</taxon>
        <taxon>Magnoliopsida</taxon>
        <taxon>eudicotyledons</taxon>
        <taxon>Gunneridae</taxon>
        <taxon>Pentapetalae</taxon>
        <taxon>asterids</taxon>
        <taxon>lamiids</taxon>
        <taxon>Lamiales</taxon>
        <taxon>Lentibulariaceae</taxon>
        <taxon>Utricularia</taxon>
    </lineage>
</organism>
<keyword evidence="1" id="KW-0496">Mitochondrion</keyword>
<name>A0A1Y0AZ57_9LAMI</name>
<protein>
    <submittedName>
        <fullName evidence="1">Uncharacterized protein</fullName>
    </submittedName>
</protein>
<reference evidence="1" key="1">
    <citation type="submission" date="2017-03" db="EMBL/GenBank/DDBJ databases">
        <title>The mitochondrial genome of the carnivorous plant Utricularia reniformis (Lentibulariaceae): structure, comparative analysis and evolutionary landmarks.</title>
        <authorList>
            <person name="Silva S.R."/>
            <person name="Alvarenga D.O."/>
            <person name="Michael T.P."/>
            <person name="Miranda V.F.O."/>
            <person name="Varani A.M."/>
        </authorList>
    </citation>
    <scope>NUCLEOTIDE SEQUENCE</scope>
</reference>
<dbReference type="AlphaFoldDB" id="A0A1Y0AZ57"/>
<proteinExistence type="predicted"/>
<sequence>MREQLNNQVYCYCLGINNEKKSLDELKSVRKNHSLILLLTASPSTRTPLAIYRKLTVRLDYMNLLSLITSLEQSTFTTRLRRHKWQSVLLRL</sequence>